<dbReference type="Proteomes" id="UP000679126">
    <property type="component" value="Unassembled WGS sequence"/>
</dbReference>
<dbReference type="InterPro" id="IPR018644">
    <property type="entry name" value="DUF2071"/>
</dbReference>
<gene>
    <name evidence="1" type="ORF">J7I43_05405</name>
</gene>
<protein>
    <submittedName>
        <fullName evidence="1">DUF2071 domain-containing protein</fullName>
    </submittedName>
</protein>
<proteinExistence type="predicted"/>
<comment type="caution">
    <text evidence="1">The sequence shown here is derived from an EMBL/GenBank/DDBJ whole genome shotgun (WGS) entry which is preliminary data.</text>
</comment>
<dbReference type="Pfam" id="PF09844">
    <property type="entry name" value="DUF2071"/>
    <property type="match status" value="1"/>
</dbReference>
<evidence type="ECO:0000313" key="1">
    <source>
        <dbReference type="EMBL" id="MBO9151633.1"/>
    </source>
</evidence>
<sequence length="236" mass="26530">MKIPVIKGVIERRILINFTMEPQALQTVLPADFRPKTHNGKAVAGVCLIRLRHVRPKGLPAFVGISSENGAHRIAVEWEENGETREGVYVPRRDTSSKLNVFLGGRFFPGVHQLADFDVQEKDGHYNVSFQSGDHTGISIKAKTTDRFPEDSIFGSLAEASAFFEKGCVGYSPKGTGYEGLRLHTFHWDVQPLEVSQVRSTFFEQETFRNSGLRFDNALLMTNIAHEWRGEKDRPA</sequence>
<accession>A0ABS3YAD1</accession>
<dbReference type="EMBL" id="JAGHKP010000001">
    <property type="protein sequence ID" value="MBO9151633.1"/>
    <property type="molecule type" value="Genomic_DNA"/>
</dbReference>
<organism evidence="1 2">
    <name type="scientific">Chitinophaga chungangae</name>
    <dbReference type="NCBI Taxonomy" id="2821488"/>
    <lineage>
        <taxon>Bacteria</taxon>
        <taxon>Pseudomonadati</taxon>
        <taxon>Bacteroidota</taxon>
        <taxon>Chitinophagia</taxon>
        <taxon>Chitinophagales</taxon>
        <taxon>Chitinophagaceae</taxon>
        <taxon>Chitinophaga</taxon>
    </lineage>
</organism>
<evidence type="ECO:0000313" key="2">
    <source>
        <dbReference type="Proteomes" id="UP000679126"/>
    </source>
</evidence>
<keyword evidence="2" id="KW-1185">Reference proteome</keyword>
<dbReference type="RefSeq" id="WP_209144023.1">
    <property type="nucleotide sequence ID" value="NZ_JAGHKP010000001.1"/>
</dbReference>
<name>A0ABS3YAD1_9BACT</name>
<reference evidence="2" key="1">
    <citation type="submission" date="2021-03" db="EMBL/GenBank/DDBJ databases">
        <title>Assistant Professor.</title>
        <authorList>
            <person name="Huq M.A."/>
        </authorList>
    </citation>
    <scope>NUCLEOTIDE SEQUENCE [LARGE SCALE GENOMIC DNA]</scope>
    <source>
        <strain evidence="2">MAH-28</strain>
    </source>
</reference>